<sequence length="177" mass="20479">MYTLTHCTNALARRICTYTEGMHMQTNALHMRLTTHLPTPKTHAHITRFSPYLHMPCTENTHTFTPNMHPTLPVTHIELTLCTNFANITCTRTHTPTLHTTTCAHMHERMHTQLHHTYAHARTCTHTHMHPTCICICICKYMHINAGTNQSILIMNIHILIFLISRVFTYFHSTTLV</sequence>
<gene>
    <name evidence="2" type="ORF">niasHT_030140</name>
</gene>
<keyword evidence="1" id="KW-1133">Transmembrane helix</keyword>
<keyword evidence="3" id="KW-1185">Reference proteome</keyword>
<feature type="transmembrane region" description="Helical" evidence="1">
    <location>
        <begin position="152"/>
        <end position="171"/>
    </location>
</feature>
<evidence type="ECO:0000313" key="3">
    <source>
        <dbReference type="Proteomes" id="UP001620626"/>
    </source>
</evidence>
<evidence type="ECO:0000313" key="2">
    <source>
        <dbReference type="EMBL" id="KAL3103982.1"/>
    </source>
</evidence>
<organism evidence="2 3">
    <name type="scientific">Heterodera trifolii</name>
    <dbReference type="NCBI Taxonomy" id="157864"/>
    <lineage>
        <taxon>Eukaryota</taxon>
        <taxon>Metazoa</taxon>
        <taxon>Ecdysozoa</taxon>
        <taxon>Nematoda</taxon>
        <taxon>Chromadorea</taxon>
        <taxon>Rhabditida</taxon>
        <taxon>Tylenchina</taxon>
        <taxon>Tylenchomorpha</taxon>
        <taxon>Tylenchoidea</taxon>
        <taxon>Heteroderidae</taxon>
        <taxon>Heteroderinae</taxon>
        <taxon>Heterodera</taxon>
    </lineage>
</organism>
<accession>A0ABD2KLZ7</accession>
<proteinExistence type="predicted"/>
<protein>
    <submittedName>
        <fullName evidence="2">Uncharacterized protein</fullName>
    </submittedName>
</protein>
<reference evidence="2 3" key="1">
    <citation type="submission" date="2024-10" db="EMBL/GenBank/DDBJ databases">
        <authorList>
            <person name="Kim D."/>
        </authorList>
    </citation>
    <scope>NUCLEOTIDE SEQUENCE [LARGE SCALE GENOMIC DNA]</scope>
    <source>
        <strain evidence="2">BH-2024</strain>
    </source>
</reference>
<keyword evidence="1" id="KW-0472">Membrane</keyword>
<name>A0ABD2KLZ7_9BILA</name>
<keyword evidence="1" id="KW-0812">Transmembrane</keyword>
<dbReference type="EMBL" id="JBICBT010000723">
    <property type="protein sequence ID" value="KAL3103982.1"/>
    <property type="molecule type" value="Genomic_DNA"/>
</dbReference>
<dbReference type="Proteomes" id="UP001620626">
    <property type="component" value="Unassembled WGS sequence"/>
</dbReference>
<dbReference type="AlphaFoldDB" id="A0ABD2KLZ7"/>
<evidence type="ECO:0000256" key="1">
    <source>
        <dbReference type="SAM" id="Phobius"/>
    </source>
</evidence>
<comment type="caution">
    <text evidence="2">The sequence shown here is derived from an EMBL/GenBank/DDBJ whole genome shotgun (WGS) entry which is preliminary data.</text>
</comment>